<keyword evidence="4" id="KW-0788">Thiol protease</keyword>
<evidence type="ECO:0000256" key="3">
    <source>
        <dbReference type="ARBA" id="ARBA00022801"/>
    </source>
</evidence>
<reference evidence="7" key="1">
    <citation type="submission" date="2023-07" db="EMBL/GenBank/DDBJ databases">
        <title>Functional and genomic diversity of the sorghum phyllosphere microbiome.</title>
        <authorList>
            <person name="Shade A."/>
        </authorList>
    </citation>
    <scope>NUCLEOTIDE SEQUENCE [LARGE SCALE GENOMIC DNA]</scope>
    <source>
        <strain evidence="7">SORGH_AS_0422</strain>
    </source>
</reference>
<dbReference type="PANTHER" id="PTHR47053">
    <property type="entry name" value="MUREIN DD-ENDOPEPTIDASE MEPH-RELATED"/>
    <property type="match status" value="1"/>
</dbReference>
<dbReference type="InterPro" id="IPR038765">
    <property type="entry name" value="Papain-like_cys_pep_sf"/>
</dbReference>
<dbReference type="RefSeq" id="WP_311954534.1">
    <property type="nucleotide sequence ID" value="NZ_JAVLVU010000001.1"/>
</dbReference>
<sequence>MEYGISQLAIIPVRNEASERAEMVTQLLFGETYQVLEMQEKWVKIKTAYDDYEGWISRVQLTTCALLDYEVFEEQIALPLTSKPVTEAIKVSDRSSLYLPAASALPFWNTNTCKIDHELFEVADHDFSVTDIITTAKTYLNTPYLWGGRTHFGIDCSGFTQAVFKLHGIKIKRDASQQAEQGTVVDFLPAAQPGDLAFFDNDEGRIVHVGIMLGPDQIIHASGRVKIDKIDGQGIYSEELKKHTHKLRIVKRYV</sequence>
<dbReference type="InterPro" id="IPR000064">
    <property type="entry name" value="NLP_P60_dom"/>
</dbReference>
<accession>A0ABU3H0Z2</accession>
<comment type="similarity">
    <text evidence="1">Belongs to the peptidase C40 family.</text>
</comment>
<keyword evidence="2" id="KW-0645">Protease</keyword>
<dbReference type="PROSITE" id="PS51935">
    <property type="entry name" value="NLPC_P60"/>
    <property type="match status" value="1"/>
</dbReference>
<dbReference type="InterPro" id="IPR051202">
    <property type="entry name" value="Peptidase_C40"/>
</dbReference>
<dbReference type="Gene3D" id="3.90.1720.10">
    <property type="entry name" value="endopeptidase domain like (from Nostoc punctiforme)"/>
    <property type="match status" value="1"/>
</dbReference>
<dbReference type="GO" id="GO:0016787">
    <property type="term" value="F:hydrolase activity"/>
    <property type="evidence" value="ECO:0007669"/>
    <property type="project" value="UniProtKB-KW"/>
</dbReference>
<dbReference type="InterPro" id="IPR041382">
    <property type="entry name" value="SH3_16"/>
</dbReference>
<feature type="domain" description="NlpC/P60" evidence="5">
    <location>
        <begin position="126"/>
        <end position="254"/>
    </location>
</feature>
<comment type="caution">
    <text evidence="6">The sequence shown here is derived from an EMBL/GenBank/DDBJ whole genome shotgun (WGS) entry which is preliminary data.</text>
</comment>
<protein>
    <submittedName>
        <fullName evidence="6">Cell wall-associated NlpC family hydrolase</fullName>
        <ecNumber evidence="6">3.4.14.13</ecNumber>
    </submittedName>
</protein>
<name>A0ABU3H0Z2_9SPHI</name>
<evidence type="ECO:0000256" key="2">
    <source>
        <dbReference type="ARBA" id="ARBA00022670"/>
    </source>
</evidence>
<evidence type="ECO:0000259" key="5">
    <source>
        <dbReference type="PROSITE" id="PS51935"/>
    </source>
</evidence>
<organism evidence="6 7">
    <name type="scientific">Mucilaginibacter terrae</name>
    <dbReference type="NCBI Taxonomy" id="1955052"/>
    <lineage>
        <taxon>Bacteria</taxon>
        <taxon>Pseudomonadati</taxon>
        <taxon>Bacteroidota</taxon>
        <taxon>Sphingobacteriia</taxon>
        <taxon>Sphingobacteriales</taxon>
        <taxon>Sphingobacteriaceae</taxon>
        <taxon>Mucilaginibacter</taxon>
    </lineage>
</organism>
<dbReference type="Gene3D" id="2.30.30.40">
    <property type="entry name" value="SH3 Domains"/>
    <property type="match status" value="1"/>
</dbReference>
<evidence type="ECO:0000313" key="6">
    <source>
        <dbReference type="EMBL" id="MDT3405674.1"/>
    </source>
</evidence>
<evidence type="ECO:0000256" key="4">
    <source>
        <dbReference type="ARBA" id="ARBA00022807"/>
    </source>
</evidence>
<evidence type="ECO:0000256" key="1">
    <source>
        <dbReference type="ARBA" id="ARBA00007074"/>
    </source>
</evidence>
<keyword evidence="3 6" id="KW-0378">Hydrolase</keyword>
<dbReference type="SUPFAM" id="SSF54001">
    <property type="entry name" value="Cysteine proteinases"/>
    <property type="match status" value="1"/>
</dbReference>
<dbReference type="EC" id="3.4.14.13" evidence="6"/>
<keyword evidence="7" id="KW-1185">Reference proteome</keyword>
<evidence type="ECO:0000313" key="7">
    <source>
        <dbReference type="Proteomes" id="UP001258315"/>
    </source>
</evidence>
<dbReference type="Proteomes" id="UP001258315">
    <property type="component" value="Unassembled WGS sequence"/>
</dbReference>
<dbReference type="EMBL" id="JAVLVU010000001">
    <property type="protein sequence ID" value="MDT3405674.1"/>
    <property type="molecule type" value="Genomic_DNA"/>
</dbReference>
<dbReference type="Pfam" id="PF18348">
    <property type="entry name" value="SH3_16"/>
    <property type="match status" value="1"/>
</dbReference>
<gene>
    <name evidence="6" type="ORF">QE417_004746</name>
</gene>
<dbReference type="PANTHER" id="PTHR47053:SF1">
    <property type="entry name" value="MUREIN DD-ENDOPEPTIDASE MEPH-RELATED"/>
    <property type="match status" value="1"/>
</dbReference>
<proteinExistence type="inferred from homology"/>
<dbReference type="Pfam" id="PF00877">
    <property type="entry name" value="NLPC_P60"/>
    <property type="match status" value="1"/>
</dbReference>